<reference evidence="2" key="1">
    <citation type="journal article" date="2023" name="Nat. Plants">
        <title>Single-cell RNA sequencing provides a high-resolution roadmap for understanding the multicellular compartmentation of specialized metabolism.</title>
        <authorList>
            <person name="Sun S."/>
            <person name="Shen X."/>
            <person name="Li Y."/>
            <person name="Li Y."/>
            <person name="Wang S."/>
            <person name="Li R."/>
            <person name="Zhang H."/>
            <person name="Shen G."/>
            <person name="Guo B."/>
            <person name="Wei J."/>
            <person name="Xu J."/>
            <person name="St-Pierre B."/>
            <person name="Chen S."/>
            <person name="Sun C."/>
        </authorList>
    </citation>
    <scope>NUCLEOTIDE SEQUENCE [LARGE SCALE GENOMIC DNA]</scope>
</reference>
<dbReference type="Proteomes" id="UP001060085">
    <property type="component" value="Linkage Group LG05"/>
</dbReference>
<dbReference type="EMBL" id="CM044705">
    <property type="protein sequence ID" value="KAI5663014.1"/>
    <property type="molecule type" value="Genomic_DNA"/>
</dbReference>
<proteinExistence type="predicted"/>
<sequence length="256" mass="28212">MATSALTWLSIIHRCSVVTTGFAPYCIYRWIGLRGGRAQKRLQLFSALVGASNQTSRYSKTTGTVEFPGSSSGKARESKVERERGWSSRFREAPVAKGPIPLTCHYCLRPPSPRRGLLSFVAARPSSLASPLPTSATGSGFAAAGEVECRSILYVPSVGPMGKEDIINPKTKNTTLCQNSFPRYLSFIKGVVDSNYLPLNVSRERLQESCIIRIMKKHLVRKAFEMIQGIAMGGNRDDYDKFRENFGKHINLGCLG</sequence>
<accession>A0ACC0AS92</accession>
<evidence type="ECO:0000313" key="2">
    <source>
        <dbReference type="Proteomes" id="UP001060085"/>
    </source>
</evidence>
<evidence type="ECO:0000313" key="1">
    <source>
        <dbReference type="EMBL" id="KAI5663014.1"/>
    </source>
</evidence>
<keyword evidence="2" id="KW-1185">Reference proteome</keyword>
<comment type="caution">
    <text evidence="1">The sequence shown here is derived from an EMBL/GenBank/DDBJ whole genome shotgun (WGS) entry which is preliminary data.</text>
</comment>
<protein>
    <submittedName>
        <fullName evidence="1">Uncharacterized protein</fullName>
    </submittedName>
</protein>
<organism evidence="1 2">
    <name type="scientific">Catharanthus roseus</name>
    <name type="common">Madagascar periwinkle</name>
    <name type="synonym">Vinca rosea</name>
    <dbReference type="NCBI Taxonomy" id="4058"/>
    <lineage>
        <taxon>Eukaryota</taxon>
        <taxon>Viridiplantae</taxon>
        <taxon>Streptophyta</taxon>
        <taxon>Embryophyta</taxon>
        <taxon>Tracheophyta</taxon>
        <taxon>Spermatophyta</taxon>
        <taxon>Magnoliopsida</taxon>
        <taxon>eudicotyledons</taxon>
        <taxon>Gunneridae</taxon>
        <taxon>Pentapetalae</taxon>
        <taxon>asterids</taxon>
        <taxon>lamiids</taxon>
        <taxon>Gentianales</taxon>
        <taxon>Apocynaceae</taxon>
        <taxon>Rauvolfioideae</taxon>
        <taxon>Vinceae</taxon>
        <taxon>Catharanthinae</taxon>
        <taxon>Catharanthus</taxon>
    </lineage>
</organism>
<name>A0ACC0AS92_CATRO</name>
<gene>
    <name evidence="1" type="ORF">M9H77_22337</name>
</gene>